<dbReference type="AlphaFoldDB" id="T0QXB8"/>
<keyword evidence="1" id="KW-0175">Coiled coil</keyword>
<name>T0QXB8_AERSA</name>
<proteinExistence type="predicted"/>
<evidence type="ECO:0000313" key="2">
    <source>
        <dbReference type="EMBL" id="ATP09802.1"/>
    </source>
</evidence>
<evidence type="ECO:0000313" key="3">
    <source>
        <dbReference type="Proteomes" id="UP000222916"/>
    </source>
</evidence>
<organism evidence="2 3">
    <name type="scientific">Aeromonas salmonicida subsp. pectinolytica 34mel</name>
    <dbReference type="NCBI Taxonomy" id="1324960"/>
    <lineage>
        <taxon>Bacteria</taxon>
        <taxon>Pseudomonadati</taxon>
        <taxon>Pseudomonadota</taxon>
        <taxon>Gammaproteobacteria</taxon>
        <taxon>Aeromonadales</taxon>
        <taxon>Aeromonadaceae</taxon>
        <taxon>Aeromonas</taxon>
    </lineage>
</organism>
<dbReference type="RefSeq" id="WP_021140029.1">
    <property type="nucleotide sequence ID" value="NZ_ARYZ02000042.1"/>
</dbReference>
<reference evidence="3" key="1">
    <citation type="journal article" date="2018" name="BMC Genomics">
        <title>The complete and fully assembled genome sequence of Aeromonas salmonicida subsp. pectinolytica and its comparative analysis with other Aeromonas species: investigation of the mobilome in environmental and pathogenic strains.</title>
        <authorList>
            <person name="Pfeiffer F."/>
            <person name="Zamora-Lagos M.A."/>
            <person name="Blettinger M."/>
            <person name="Yeroslaviz A."/>
            <person name="Dahl A."/>
            <person name="Gruber S."/>
            <person name="Habermann B.H."/>
        </authorList>
    </citation>
    <scope>NUCLEOTIDE SEQUENCE [LARGE SCALE GENOMIC DNA]</scope>
    <source>
        <strain evidence="3">34mel</strain>
    </source>
</reference>
<dbReference type="OrthoDB" id="6349624at2"/>
<dbReference type="EMBL" id="CP022426">
    <property type="protein sequence ID" value="ATP09802.1"/>
    <property type="molecule type" value="Genomic_DNA"/>
</dbReference>
<feature type="coiled-coil region" evidence="1">
    <location>
        <begin position="393"/>
        <end position="450"/>
    </location>
</feature>
<accession>T0QXB8</accession>
<evidence type="ECO:0000256" key="1">
    <source>
        <dbReference type="SAM" id="Coils"/>
    </source>
</evidence>
<sequence length="851" mass="93431">MAGVNVFLSANTQKYLNDIKNAQNKSNTSFNKMGKDAQNMGNEITGAFDSPTSAINGFLSRLGPVGAGIGALGAVTVGLGAKLASMGKDAATAQKQLEALASSNNMSVDQMTRYGIAVQSVGMDIETFSDVLSDIGERVGEYASTNGGGPLADYFDTISGKVNTTIDDLKGLSNLDVLKKVQADLIESGASMQQQVFVLKSLSENAAKLPSVLSMSQQDINNMMQGYATDRARLSQQTMNDIDRTMNNMNILSDNFNKALVEAFSGLIDLAGEMSRVGANFFNKIAADSRGQKITDEYASGKLKVNSKNSQDIIDAAPQLERRAMYEARQSATSKNVKESGLSSDEYIKKEYERRMQEMNKFFIDAADQQNAATIKGGNKGTSGVSAPMASNIEDAQKQYEALTKAAEKSNVEIGRLQTQLNVQVGDESKKALEERIKQEQEGLKVTEASLKVTGAQISTFQSAAQAKALAETKKASQARSQALQATLKTELDIENFAHQEQLTKLKEFVDQGALTQSEYQTAIEIAEQKHQERLIKIQENAANEKKRLADKEYQDRLAAMNLIKTFSTDVEQQANQELLIKRAQIEREYELDQEKGSNAILNEQDKNNKLAEIDRQYESEKIERENQNMADRDLAKLDQATREREVLIAQYEQGVIDKEEYDKQIITSDEKVNAATRDLAMVRLGTMSEMFRGAAAMAKENSKQAKVMFAMEKASTIGSMTLSMYEQWGKADTWPEKVRVMAQFVPQIASATAVTLGQFHDGTDYVEGTGSYYLQQGERVVNTDTNKDLTAYLSNNASGKGGGDTIINADLIVQGDLRGTIDSPEFQMMLNQHRDVVSQAVRQSQAETGY</sequence>
<protein>
    <submittedName>
        <fullName evidence="2">Phage-related coiled coil protein</fullName>
    </submittedName>
</protein>
<dbReference type="Proteomes" id="UP000222916">
    <property type="component" value="Chromosome"/>
</dbReference>
<gene>
    <name evidence="2" type="ORF">Asalp_26620</name>
</gene>